<dbReference type="PANTHER" id="PTHR48079">
    <property type="entry name" value="PROTEIN YEEZ"/>
    <property type="match status" value="1"/>
</dbReference>
<dbReference type="InterPro" id="IPR036291">
    <property type="entry name" value="NAD(P)-bd_dom_sf"/>
</dbReference>
<dbReference type="RefSeq" id="WP_344417923.1">
    <property type="nucleotide sequence ID" value="NZ_BAAANN010000010.1"/>
</dbReference>
<dbReference type="CDD" id="cd05263">
    <property type="entry name" value="MupV_like_SDR_e"/>
    <property type="match status" value="1"/>
</dbReference>
<dbReference type="EMBL" id="BAAANN010000010">
    <property type="protein sequence ID" value="GAA1957468.1"/>
    <property type="molecule type" value="Genomic_DNA"/>
</dbReference>
<dbReference type="PANTHER" id="PTHR48079:SF6">
    <property type="entry name" value="NAD(P)-BINDING DOMAIN-CONTAINING PROTEIN-RELATED"/>
    <property type="match status" value="1"/>
</dbReference>
<comment type="caution">
    <text evidence="2">The sequence shown here is derived from an EMBL/GenBank/DDBJ whole genome shotgun (WGS) entry which is preliminary data.</text>
</comment>
<reference evidence="2 3" key="1">
    <citation type="journal article" date="2019" name="Int. J. Syst. Evol. Microbiol.">
        <title>The Global Catalogue of Microorganisms (GCM) 10K type strain sequencing project: providing services to taxonomists for standard genome sequencing and annotation.</title>
        <authorList>
            <consortium name="The Broad Institute Genomics Platform"/>
            <consortium name="The Broad Institute Genome Sequencing Center for Infectious Disease"/>
            <person name="Wu L."/>
            <person name="Ma J."/>
        </authorList>
    </citation>
    <scope>NUCLEOTIDE SEQUENCE [LARGE SCALE GENOMIC DNA]</scope>
    <source>
        <strain evidence="2 3">JCM 14545</strain>
    </source>
</reference>
<proteinExistence type="predicted"/>
<feature type="domain" description="Thioester reductase (TE)" evidence="1">
    <location>
        <begin position="6"/>
        <end position="222"/>
    </location>
</feature>
<gene>
    <name evidence="2" type="ORF">GCM10009754_29490</name>
</gene>
<evidence type="ECO:0000313" key="2">
    <source>
        <dbReference type="EMBL" id="GAA1957468.1"/>
    </source>
</evidence>
<name>A0ABN2QSV7_9PSEU</name>
<dbReference type="SUPFAM" id="SSF51735">
    <property type="entry name" value="NAD(P)-binding Rossmann-fold domains"/>
    <property type="match status" value="1"/>
</dbReference>
<dbReference type="Gene3D" id="3.40.50.720">
    <property type="entry name" value="NAD(P)-binding Rossmann-like Domain"/>
    <property type="match status" value="1"/>
</dbReference>
<dbReference type="Pfam" id="PF07993">
    <property type="entry name" value="NAD_binding_4"/>
    <property type="match status" value="1"/>
</dbReference>
<protein>
    <recommendedName>
        <fullName evidence="1">Thioester reductase (TE) domain-containing protein</fullName>
    </recommendedName>
</protein>
<evidence type="ECO:0000259" key="1">
    <source>
        <dbReference type="Pfam" id="PF07993"/>
    </source>
</evidence>
<dbReference type="Proteomes" id="UP001501116">
    <property type="component" value="Unassembled WGS sequence"/>
</dbReference>
<sequence>MAKVLVTGAAGLVGAEVTARLAASGHEVLALVHRATALVRNDGTAVTGAVSPVRGDVTRVRFGLSEADWTALRSSADLVVHCAAITDFGRQARRYEDVNVTGTAHALELGVPMVHVSTAYVCGERHGVIAEHELETGQRFANAYEDSKFRAEQLVRKARADGVRVAVVRPSIVTGASRTGVVRDFKNLYVVLKLAVEGKVNSIPGHYDACLDLVPVDYVAAVVTEAVNRFDEAAGRTFHAVGGPMALREVSDVLAEYPSCRVPRFVPPSTFTAGGLPAAERIYHERIVSLYGSYFQRKIRFDDSETVAFLPRHRRATGAAYLRRVLDHCFAAGYLGTPLPGVAEVLAGAR</sequence>
<accession>A0ABN2QSV7</accession>
<organism evidence="2 3">
    <name type="scientific">Amycolatopsis minnesotensis</name>
    <dbReference type="NCBI Taxonomy" id="337894"/>
    <lineage>
        <taxon>Bacteria</taxon>
        <taxon>Bacillati</taxon>
        <taxon>Actinomycetota</taxon>
        <taxon>Actinomycetes</taxon>
        <taxon>Pseudonocardiales</taxon>
        <taxon>Pseudonocardiaceae</taxon>
        <taxon>Amycolatopsis</taxon>
    </lineage>
</organism>
<keyword evidence="3" id="KW-1185">Reference proteome</keyword>
<dbReference type="InterPro" id="IPR051783">
    <property type="entry name" value="NAD(P)-dependent_oxidoreduct"/>
</dbReference>
<dbReference type="InterPro" id="IPR013120">
    <property type="entry name" value="FAR_NAD-bd"/>
</dbReference>
<evidence type="ECO:0000313" key="3">
    <source>
        <dbReference type="Proteomes" id="UP001501116"/>
    </source>
</evidence>